<organism evidence="2 3">
    <name type="scientific">Colletotrichum tofieldiae</name>
    <dbReference type="NCBI Taxonomy" id="708197"/>
    <lineage>
        <taxon>Eukaryota</taxon>
        <taxon>Fungi</taxon>
        <taxon>Dikarya</taxon>
        <taxon>Ascomycota</taxon>
        <taxon>Pezizomycotina</taxon>
        <taxon>Sordariomycetes</taxon>
        <taxon>Hypocreomycetidae</taxon>
        <taxon>Glomerellales</taxon>
        <taxon>Glomerellaceae</taxon>
        <taxon>Colletotrichum</taxon>
        <taxon>Colletotrichum spaethianum species complex</taxon>
    </lineage>
</organism>
<comment type="caution">
    <text evidence="2">The sequence shown here is derived from an EMBL/GenBank/DDBJ whole genome shotgun (WGS) entry which is preliminary data.</text>
</comment>
<feature type="transmembrane region" description="Helical" evidence="1">
    <location>
        <begin position="553"/>
        <end position="573"/>
    </location>
</feature>
<keyword evidence="1" id="KW-1133">Transmembrane helix</keyword>
<feature type="transmembrane region" description="Helical" evidence="1">
    <location>
        <begin position="463"/>
        <end position="484"/>
    </location>
</feature>
<protein>
    <submittedName>
        <fullName evidence="2">Uncharacterized protein</fullName>
    </submittedName>
</protein>
<evidence type="ECO:0000313" key="2">
    <source>
        <dbReference type="EMBL" id="KZL75135.1"/>
    </source>
</evidence>
<evidence type="ECO:0000256" key="1">
    <source>
        <dbReference type="SAM" id="Phobius"/>
    </source>
</evidence>
<proteinExistence type="predicted"/>
<keyword evidence="3" id="KW-1185">Reference proteome</keyword>
<dbReference type="AlphaFoldDB" id="A0A161VUJ9"/>
<sequence length="582" mass="66180">MHSSPPLPSLQYYPYVFFRDLSLVGFSSSEYLRGIHCSIRRPMAEIIGFVAAFPPLLIEVLIRPIQLYNLIHGAVRAARSGTEDQWTPLDASGRCIKVWDDSGPAPTHINLNDSAPADGVLMKHDGQLALSLEGVGDQPDETTRVYAWETFPAYRFDHSPPKSFQLTFPDTSTYTTSFMSLVSRAKRCDSQRWCRLELFEMLGTKGAWYGGLGDIGYAHVERNLILRQEKGNQNQVLIFCQTFVSKRIPRSCLPDDHFRITSSFISQFYELGRLYQPLRSPSNWKEVFTLQYLHANLLFYADFLLDYEENYKKKRQPLFDPRRSKFRQGHLKEITRYSSRVQEMGRRGDRLVQAVETLVEGIRQKLESDKASTLSSPRRPPSFPSFELEIRGYCQEVKGCVSRLSASLEHDLKFLSLGRDMEQADSLQRLTVLATIFLPLSLAAAVLSMQTRFSDLGALLYDFFGVAVVLGAFVLPFILFLSFLKFTTGHMMVEIEMRLADEHDSTSPAYIFLRNFLRIALWIGIPLLGVLVVVSFLIGMFQDVGLGGKTLGYGLAGFFLVAVVSPVPLWMMIRLCRTWKEN</sequence>
<reference evidence="2 3" key="1">
    <citation type="submission" date="2015-06" db="EMBL/GenBank/DDBJ databases">
        <title>Survival trade-offs in plant roots during colonization by closely related pathogenic and mutualistic fungi.</title>
        <authorList>
            <person name="Hacquard S."/>
            <person name="Kracher B."/>
            <person name="Hiruma K."/>
            <person name="Weinman A."/>
            <person name="Muench P."/>
            <person name="Garrido Oter R."/>
            <person name="Ver Loren van Themaat E."/>
            <person name="Dallerey J.-F."/>
            <person name="Damm U."/>
            <person name="Henrissat B."/>
            <person name="Lespinet O."/>
            <person name="Thon M."/>
            <person name="Kemen E."/>
            <person name="McHardy A.C."/>
            <person name="Schulze-Lefert P."/>
            <person name="O'Connell R.J."/>
        </authorList>
    </citation>
    <scope>NUCLEOTIDE SEQUENCE [LARGE SCALE GENOMIC DNA]</scope>
    <source>
        <strain evidence="2 3">0861</strain>
    </source>
</reference>
<keyword evidence="1" id="KW-0812">Transmembrane</keyword>
<dbReference type="Proteomes" id="UP000076552">
    <property type="component" value="Unassembled WGS sequence"/>
</dbReference>
<dbReference type="EMBL" id="LFIV01000026">
    <property type="protein sequence ID" value="KZL75135.1"/>
    <property type="molecule type" value="Genomic_DNA"/>
</dbReference>
<name>A0A161VUJ9_9PEZI</name>
<feature type="transmembrane region" description="Helical" evidence="1">
    <location>
        <begin position="519"/>
        <end position="541"/>
    </location>
</feature>
<evidence type="ECO:0000313" key="3">
    <source>
        <dbReference type="Proteomes" id="UP000076552"/>
    </source>
</evidence>
<accession>A0A161VUJ9</accession>
<dbReference type="STRING" id="708197.A0A161VUJ9"/>
<keyword evidence="1" id="KW-0472">Membrane</keyword>
<dbReference type="Gene3D" id="1.20.58.340">
    <property type="entry name" value="Magnesium transport protein CorA, transmembrane region"/>
    <property type="match status" value="1"/>
</dbReference>
<gene>
    <name evidence="2" type="ORF">CT0861_11556</name>
</gene>